<feature type="binding site" evidence="7">
    <location>
        <position position="59"/>
    </location>
    <ligand>
        <name>substrate</name>
    </ligand>
</feature>
<keyword evidence="3 7" id="KW-0547">Nucleotide-binding</keyword>
<dbReference type="PANTHER" id="PTHR21087:SF16">
    <property type="entry name" value="SHIKIMATE KINASE 1, CHLOROPLASTIC"/>
    <property type="match status" value="1"/>
</dbReference>
<feature type="binding site" evidence="7">
    <location>
        <position position="129"/>
    </location>
    <ligand>
        <name>ATP</name>
        <dbReference type="ChEBI" id="CHEBI:30616"/>
    </ligand>
</feature>
<comment type="function">
    <text evidence="7">Catalyzes the specific phosphorylation of the 3-hydroxyl group of shikimic acid using ATP as a cosubstrate.</text>
</comment>
<evidence type="ECO:0000256" key="5">
    <source>
        <dbReference type="ARBA" id="ARBA00022840"/>
    </source>
</evidence>
<comment type="catalytic activity">
    <reaction evidence="7">
        <text>shikimate + ATP = 3-phosphoshikimate + ADP + H(+)</text>
        <dbReference type="Rhea" id="RHEA:13121"/>
        <dbReference type="ChEBI" id="CHEBI:15378"/>
        <dbReference type="ChEBI" id="CHEBI:30616"/>
        <dbReference type="ChEBI" id="CHEBI:36208"/>
        <dbReference type="ChEBI" id="CHEBI:145989"/>
        <dbReference type="ChEBI" id="CHEBI:456216"/>
        <dbReference type="EC" id="2.7.1.71"/>
    </reaction>
</comment>
<comment type="similarity">
    <text evidence="7">Belongs to the shikimate kinase family.</text>
</comment>
<feature type="binding site" evidence="7">
    <location>
        <position position="32"/>
    </location>
    <ligand>
        <name>substrate</name>
    </ligand>
</feature>
<feature type="binding site" evidence="7">
    <location>
        <position position="14"/>
    </location>
    <ligand>
        <name>Mg(2+)</name>
        <dbReference type="ChEBI" id="CHEBI:18420"/>
    </ligand>
</feature>
<dbReference type="Gene3D" id="3.40.50.300">
    <property type="entry name" value="P-loop containing nucleotide triphosphate hydrolases"/>
    <property type="match status" value="1"/>
</dbReference>
<evidence type="ECO:0000256" key="2">
    <source>
        <dbReference type="ARBA" id="ARBA00022679"/>
    </source>
</evidence>
<feature type="binding site" evidence="7">
    <location>
        <position position="145"/>
    </location>
    <ligand>
        <name>substrate</name>
    </ligand>
</feature>
<dbReference type="Pfam" id="PF01202">
    <property type="entry name" value="SKI"/>
    <property type="match status" value="1"/>
</dbReference>
<dbReference type="HAMAP" id="MF_00109">
    <property type="entry name" value="Shikimate_kinase"/>
    <property type="match status" value="1"/>
</dbReference>
<keyword evidence="5 7" id="KW-0067">ATP-binding</keyword>
<proteinExistence type="inferred from homology"/>
<dbReference type="PRINTS" id="PR01100">
    <property type="entry name" value="SHIKIMTKNASE"/>
</dbReference>
<accession>A0A1E5Q936</accession>
<dbReference type="EMBL" id="MCGG01000017">
    <property type="protein sequence ID" value="OEJ68002.1"/>
    <property type="molecule type" value="Genomic_DNA"/>
</dbReference>
<dbReference type="GO" id="GO:0005829">
    <property type="term" value="C:cytosol"/>
    <property type="evidence" value="ECO:0007669"/>
    <property type="project" value="TreeGrafter"/>
</dbReference>
<dbReference type="GO" id="GO:0000287">
    <property type="term" value="F:magnesium ion binding"/>
    <property type="evidence" value="ECO:0007669"/>
    <property type="project" value="UniProtKB-UniRule"/>
</dbReference>
<dbReference type="InterPro" id="IPR027417">
    <property type="entry name" value="P-loop_NTPase"/>
</dbReference>
<dbReference type="GO" id="GO:0008652">
    <property type="term" value="P:amino acid biosynthetic process"/>
    <property type="evidence" value="ECO:0007669"/>
    <property type="project" value="UniProtKB-KW"/>
</dbReference>
<dbReference type="AlphaFoldDB" id="A0A1E5Q936"/>
<keyword evidence="9" id="KW-1185">Reference proteome</keyword>
<evidence type="ECO:0000256" key="6">
    <source>
        <dbReference type="ARBA" id="ARBA00023141"/>
    </source>
</evidence>
<dbReference type="OrthoDB" id="9800332at2"/>
<keyword evidence="1 7" id="KW-0028">Amino-acid biosynthesis</keyword>
<dbReference type="GO" id="GO:0009073">
    <property type="term" value="P:aromatic amino acid family biosynthetic process"/>
    <property type="evidence" value="ECO:0007669"/>
    <property type="project" value="UniProtKB-KW"/>
</dbReference>
<dbReference type="SUPFAM" id="SSF52540">
    <property type="entry name" value="P-loop containing nucleoside triphosphate hydrolases"/>
    <property type="match status" value="1"/>
</dbReference>
<keyword evidence="6 7" id="KW-0057">Aromatic amino acid biosynthesis</keyword>
<comment type="pathway">
    <text evidence="7">Metabolic intermediate biosynthesis; chorismate biosynthesis; chorismate from D-erythrose 4-phosphate and phosphoenolpyruvate: step 5/7.</text>
</comment>
<dbReference type="UniPathway" id="UPA00053">
    <property type="reaction ID" value="UER00088"/>
</dbReference>
<feature type="binding site" evidence="7">
    <location>
        <position position="81"/>
    </location>
    <ligand>
        <name>substrate</name>
    </ligand>
</feature>
<evidence type="ECO:0000256" key="4">
    <source>
        <dbReference type="ARBA" id="ARBA00022777"/>
    </source>
</evidence>
<comment type="caution">
    <text evidence="8">The sequence shown here is derived from an EMBL/GenBank/DDBJ whole genome shotgun (WGS) entry which is preliminary data.</text>
</comment>
<dbReference type="GO" id="GO:0009423">
    <property type="term" value="P:chorismate biosynthetic process"/>
    <property type="evidence" value="ECO:0007669"/>
    <property type="project" value="UniProtKB-UniRule"/>
</dbReference>
<keyword evidence="2 7" id="KW-0808">Transferase</keyword>
<dbReference type="EC" id="2.7.1.71" evidence="7"/>
<dbReference type="CDD" id="cd00464">
    <property type="entry name" value="SK"/>
    <property type="match status" value="1"/>
</dbReference>
<comment type="subcellular location">
    <subcellularLocation>
        <location evidence="7">Cytoplasm</location>
    </subcellularLocation>
</comment>
<keyword evidence="7" id="KW-0963">Cytoplasm</keyword>
<dbReference type="InterPro" id="IPR000623">
    <property type="entry name" value="Shikimate_kinase/TSH1"/>
</dbReference>
<comment type="caution">
    <text evidence="7">Lacks conserved residue(s) required for the propagation of feature annotation.</text>
</comment>
<organism evidence="8 9">
    <name type="scientific">Magnetovibrio blakemorei</name>
    <dbReference type="NCBI Taxonomy" id="28181"/>
    <lineage>
        <taxon>Bacteria</taxon>
        <taxon>Pseudomonadati</taxon>
        <taxon>Pseudomonadota</taxon>
        <taxon>Alphaproteobacteria</taxon>
        <taxon>Rhodospirillales</taxon>
        <taxon>Magnetovibrionaceae</taxon>
        <taxon>Magnetovibrio</taxon>
    </lineage>
</organism>
<dbReference type="GO" id="GO:0005524">
    <property type="term" value="F:ATP binding"/>
    <property type="evidence" value="ECO:0007669"/>
    <property type="project" value="UniProtKB-UniRule"/>
</dbReference>
<reference evidence="9" key="1">
    <citation type="submission" date="2016-07" db="EMBL/GenBank/DDBJ databases">
        <authorList>
            <person name="Florea S."/>
            <person name="Webb J.S."/>
            <person name="Jaromczyk J."/>
            <person name="Schardl C.L."/>
        </authorList>
    </citation>
    <scope>NUCLEOTIDE SEQUENCE [LARGE SCALE GENOMIC DNA]</scope>
    <source>
        <strain evidence="9">MV-1</strain>
    </source>
</reference>
<dbReference type="PANTHER" id="PTHR21087">
    <property type="entry name" value="SHIKIMATE KINASE"/>
    <property type="match status" value="1"/>
</dbReference>
<evidence type="ECO:0000313" key="8">
    <source>
        <dbReference type="EMBL" id="OEJ68002.1"/>
    </source>
</evidence>
<evidence type="ECO:0000256" key="7">
    <source>
        <dbReference type="HAMAP-Rule" id="MF_00109"/>
    </source>
</evidence>
<dbReference type="InterPro" id="IPR031322">
    <property type="entry name" value="Shikimate/glucono_kinase"/>
</dbReference>
<comment type="subunit">
    <text evidence="7">Monomer.</text>
</comment>
<feature type="binding site" evidence="7">
    <location>
        <begin position="10"/>
        <end position="15"/>
    </location>
    <ligand>
        <name>ATP</name>
        <dbReference type="ChEBI" id="CHEBI:30616"/>
    </ligand>
</feature>
<evidence type="ECO:0000256" key="3">
    <source>
        <dbReference type="ARBA" id="ARBA00022741"/>
    </source>
</evidence>
<dbReference type="GO" id="GO:0004765">
    <property type="term" value="F:shikimate kinase activity"/>
    <property type="evidence" value="ECO:0007669"/>
    <property type="project" value="UniProtKB-UniRule"/>
</dbReference>
<protein>
    <recommendedName>
        <fullName evidence="7">Shikimate kinase</fullName>
        <shortName evidence="7">SK</shortName>
        <ecNumber evidence="7">2.7.1.71</ecNumber>
    </recommendedName>
</protein>
<keyword evidence="4 7" id="KW-0418">Kinase</keyword>
<evidence type="ECO:0000256" key="1">
    <source>
        <dbReference type="ARBA" id="ARBA00022605"/>
    </source>
</evidence>
<dbReference type="RefSeq" id="WP_069957330.1">
    <property type="nucleotide sequence ID" value="NZ_MCGG01000017.1"/>
</dbReference>
<evidence type="ECO:0000313" key="9">
    <source>
        <dbReference type="Proteomes" id="UP000095347"/>
    </source>
</evidence>
<keyword evidence="7" id="KW-0479">Metal-binding</keyword>
<keyword evidence="7" id="KW-0460">Magnesium</keyword>
<gene>
    <name evidence="7" type="primary">aroK</name>
    <name evidence="8" type="ORF">BEN30_06945</name>
</gene>
<dbReference type="Proteomes" id="UP000095347">
    <property type="component" value="Unassembled WGS sequence"/>
</dbReference>
<name>A0A1E5Q936_9PROT</name>
<sequence length="179" mass="20097">MNIIIIGMRGAGKSNVSRRLAVLTKRTVLSTDTLIEYENGGKTIAEIIAKSKGDWRAFRDMEYAVVKKIANMDGVIVDCGGGVIVDLDKNGNEIYSKRKVDALKKGGAVVWLKGDIKTLVDKVKDKAERPNLDETKSAEEIMRRRLPFYENAADFTLEIEDKKRPELAEMIVQHFINQL</sequence>
<comment type="cofactor">
    <cofactor evidence="7">
        <name>Mg(2+)</name>
        <dbReference type="ChEBI" id="CHEBI:18420"/>
    </cofactor>
    <text evidence="7">Binds 1 Mg(2+) ion per subunit.</text>
</comment>
<dbReference type="STRING" id="28181.BEN30_06945"/>